<keyword evidence="6 7" id="KW-0998">Cell outer membrane</keyword>
<sequence>MNKIKLVLSTFFLILSFTSWAQSTTVSGVVLDNNNTPLAGVNVLQKATTNGVVTDFDGKFSIDVSGQHATLVFSYLGFLAQEIEVDGTQTNLRIQMVEDAALLDEVVIIGYGQAKKSDLTGAVASLKSSDIARANPVSAAQGIQGQMAGVNIIKRNNRPGSGLDIRIRGLSSIDFSNEPLIVIDGIQGADLNTVNPSDIETIDILKDASSTAIYGSRGANGVVIVTTKRGTKGKMSLTYNGYSGLKMPSYLPEMQNAQQFYRASTFAREQNGYAAKTFTSTEMEVLASGSGVDWVDEVTRSALQTSHNVSLSGGSDNVNYYFSLGYLNEGGTLKDTDFKRYTINGGLDGNIVEQVKVGFTMNYTNSLINLGSRESLRGAYRARPTGVIYFDEILNPSENNDVEHDGYAVWMGINDKQVLNPIVEADRRNFQLETLSSDFRGNAYIEVTPLEGLSLKSSLSARKYDARDGMYRGTFTKDQRASLPPRANSSNQILTNYTFDNIINYQKTFGKSSINATVAQSAFKERVEVMGLDVENLPYDSSWYAVNTAGTINSVNSNLTERTISSYMGRLVYGFNDNRYLLTVTGRWDGASQLGDGNKWDFFPSAALAWKISDENFLKDNGTISNMKIRVSYGTVGNSAVDPYSTLTRLLQTPYAFGETPAYGFAPASLVDKDLGWEKSKELNLGLDLALFNNRISSTIEVYNRETVDLIYRERIPTSQGFGEFITNVGSVSNKGIEVALNTRNIVKDKFTWSTSVNFAKNINEVLSIGNNGILEDIGSNLFVGQPLNSNYFYEFDGIWQLDEAEEAAVYGQLPGSVKVVDQNQDGKISSAPGEDDRVILGSEQPDWTMGITNKFTFGNIDLSFLAYTVQGVQFRNNFLSGTMGEVGNGRYNALNLNYWTPDNPTNDYFGAGIPNPYRQAIQYQDASFIRISDITLGYTLPTELSSDVLGLQNLRIYAQVINPFIFHDFDGIDPEFNSSAYNDDVSSTTILLGVKCTF</sequence>
<keyword evidence="10" id="KW-0675">Receptor</keyword>
<keyword evidence="3 7" id="KW-1134">Transmembrane beta strand</keyword>
<evidence type="ECO:0000313" key="11">
    <source>
        <dbReference type="Proteomes" id="UP001196136"/>
    </source>
</evidence>
<evidence type="ECO:0000256" key="1">
    <source>
        <dbReference type="ARBA" id="ARBA00004571"/>
    </source>
</evidence>
<dbReference type="NCBIfam" id="TIGR04056">
    <property type="entry name" value="OMP_RagA_SusC"/>
    <property type="match status" value="1"/>
</dbReference>
<comment type="caution">
    <text evidence="10">The sequence shown here is derived from an EMBL/GenBank/DDBJ whole genome shotgun (WGS) entry which is preliminary data.</text>
</comment>
<dbReference type="RefSeq" id="WP_220115117.1">
    <property type="nucleotide sequence ID" value="NZ_JAHZSV010000048.1"/>
</dbReference>
<dbReference type="InterPro" id="IPR037066">
    <property type="entry name" value="Plug_dom_sf"/>
</dbReference>
<reference evidence="10 11" key="1">
    <citation type="submission" date="2021-08" db="EMBL/GenBank/DDBJ databases">
        <title>Muricauda profundi sp. nov., a marine bacterium isolated from deep seawater of the Mariana Trench.</title>
        <authorList>
            <person name="Wei Y."/>
        </authorList>
    </citation>
    <scope>NUCLEOTIDE SEQUENCE [LARGE SCALE GENOMIC DNA]</scope>
    <source>
        <strain evidence="10 11">W52</strain>
    </source>
</reference>
<dbReference type="Gene3D" id="2.40.170.20">
    <property type="entry name" value="TonB-dependent receptor, beta-barrel domain"/>
    <property type="match status" value="1"/>
</dbReference>
<dbReference type="InterPro" id="IPR023996">
    <property type="entry name" value="TonB-dep_OMP_SusC/RagA"/>
</dbReference>
<evidence type="ECO:0000256" key="5">
    <source>
        <dbReference type="ARBA" id="ARBA00023136"/>
    </source>
</evidence>
<dbReference type="EMBL" id="JAHZSV010000048">
    <property type="protein sequence ID" value="MBW8201827.1"/>
    <property type="molecule type" value="Genomic_DNA"/>
</dbReference>
<keyword evidence="8" id="KW-0732">Signal</keyword>
<keyword evidence="2 7" id="KW-0813">Transport</keyword>
<dbReference type="SUPFAM" id="SSF49464">
    <property type="entry name" value="Carboxypeptidase regulatory domain-like"/>
    <property type="match status" value="1"/>
</dbReference>
<keyword evidence="11" id="KW-1185">Reference proteome</keyword>
<keyword evidence="5 7" id="KW-0472">Membrane</keyword>
<comment type="similarity">
    <text evidence="7">Belongs to the TonB-dependent receptor family.</text>
</comment>
<proteinExistence type="inferred from homology"/>
<name>A0ABS7EW23_9FLAO</name>
<evidence type="ECO:0000256" key="6">
    <source>
        <dbReference type="ARBA" id="ARBA00023237"/>
    </source>
</evidence>
<evidence type="ECO:0000256" key="2">
    <source>
        <dbReference type="ARBA" id="ARBA00022448"/>
    </source>
</evidence>
<protein>
    <submittedName>
        <fullName evidence="10">TonB-dependent receptor</fullName>
    </submittedName>
</protein>
<dbReference type="Proteomes" id="UP001196136">
    <property type="component" value="Unassembled WGS sequence"/>
</dbReference>
<dbReference type="Pfam" id="PF13715">
    <property type="entry name" value="CarbopepD_reg_2"/>
    <property type="match status" value="1"/>
</dbReference>
<dbReference type="Gene3D" id="2.60.40.1120">
    <property type="entry name" value="Carboxypeptidase-like, regulatory domain"/>
    <property type="match status" value="1"/>
</dbReference>
<comment type="subcellular location">
    <subcellularLocation>
        <location evidence="1 7">Cell outer membrane</location>
        <topology evidence="1 7">Multi-pass membrane protein</topology>
    </subcellularLocation>
</comment>
<evidence type="ECO:0000313" key="10">
    <source>
        <dbReference type="EMBL" id="MBW8201827.1"/>
    </source>
</evidence>
<evidence type="ECO:0000256" key="8">
    <source>
        <dbReference type="SAM" id="SignalP"/>
    </source>
</evidence>
<feature type="domain" description="TonB-dependent receptor plug" evidence="9">
    <location>
        <begin position="116"/>
        <end position="222"/>
    </location>
</feature>
<feature type="signal peptide" evidence="8">
    <location>
        <begin position="1"/>
        <end position="21"/>
    </location>
</feature>
<gene>
    <name evidence="10" type="ORF">K1F36_18550</name>
</gene>
<dbReference type="InterPro" id="IPR012910">
    <property type="entry name" value="Plug_dom"/>
</dbReference>
<evidence type="ECO:0000256" key="7">
    <source>
        <dbReference type="PROSITE-ProRule" id="PRU01360"/>
    </source>
</evidence>
<dbReference type="InterPro" id="IPR039426">
    <property type="entry name" value="TonB-dep_rcpt-like"/>
</dbReference>
<dbReference type="InterPro" id="IPR008969">
    <property type="entry name" value="CarboxyPept-like_regulatory"/>
</dbReference>
<dbReference type="Pfam" id="PF07715">
    <property type="entry name" value="Plug"/>
    <property type="match status" value="1"/>
</dbReference>
<feature type="chain" id="PRO_5045482635" evidence="8">
    <location>
        <begin position="22"/>
        <end position="999"/>
    </location>
</feature>
<evidence type="ECO:0000256" key="3">
    <source>
        <dbReference type="ARBA" id="ARBA00022452"/>
    </source>
</evidence>
<accession>A0ABS7EW23</accession>
<dbReference type="InterPro" id="IPR023997">
    <property type="entry name" value="TonB-dep_OMP_SusC/RagA_CS"/>
</dbReference>
<dbReference type="NCBIfam" id="TIGR04057">
    <property type="entry name" value="SusC_RagA_signa"/>
    <property type="match status" value="1"/>
</dbReference>
<dbReference type="Gene3D" id="2.170.130.10">
    <property type="entry name" value="TonB-dependent receptor, plug domain"/>
    <property type="match status" value="1"/>
</dbReference>
<keyword evidence="4 7" id="KW-0812">Transmembrane</keyword>
<evidence type="ECO:0000259" key="9">
    <source>
        <dbReference type="Pfam" id="PF07715"/>
    </source>
</evidence>
<evidence type="ECO:0000256" key="4">
    <source>
        <dbReference type="ARBA" id="ARBA00022692"/>
    </source>
</evidence>
<organism evidence="10 11">
    <name type="scientific">Flagellimonas abyssi</name>
    <dbReference type="NCBI Taxonomy" id="2864871"/>
    <lineage>
        <taxon>Bacteria</taxon>
        <taxon>Pseudomonadati</taxon>
        <taxon>Bacteroidota</taxon>
        <taxon>Flavobacteriia</taxon>
        <taxon>Flavobacteriales</taxon>
        <taxon>Flavobacteriaceae</taxon>
        <taxon>Flagellimonas</taxon>
    </lineage>
</organism>
<dbReference type="InterPro" id="IPR036942">
    <property type="entry name" value="Beta-barrel_TonB_sf"/>
</dbReference>
<dbReference type="PROSITE" id="PS52016">
    <property type="entry name" value="TONB_DEPENDENT_REC_3"/>
    <property type="match status" value="1"/>
</dbReference>
<dbReference type="SUPFAM" id="SSF56935">
    <property type="entry name" value="Porins"/>
    <property type="match status" value="1"/>
</dbReference>